<dbReference type="EMBL" id="LK391708">
    <property type="protein sequence ID" value="CDR95710.1"/>
    <property type="molecule type" value="Genomic_DNA"/>
</dbReference>
<reference evidence="2" key="1">
    <citation type="submission" date="2014-06" db="EMBL/GenBank/DDBJ databases">
        <authorList>
            <person name="Aslett M."/>
            <person name="De Silva N."/>
        </authorList>
    </citation>
    <scope>NUCLEOTIDE SEQUENCE [LARGE SCALE GENOMIC DNA]</scope>
    <source>
        <strain evidence="2">Bond</strain>
    </source>
</reference>
<accession>A0A061DCQ3</accession>
<organism evidence="1 2">
    <name type="scientific">Babesia bigemina</name>
    <dbReference type="NCBI Taxonomy" id="5866"/>
    <lineage>
        <taxon>Eukaryota</taxon>
        <taxon>Sar</taxon>
        <taxon>Alveolata</taxon>
        <taxon>Apicomplexa</taxon>
        <taxon>Aconoidasida</taxon>
        <taxon>Piroplasmida</taxon>
        <taxon>Babesiidae</taxon>
        <taxon>Babesia</taxon>
    </lineage>
</organism>
<proteinExistence type="predicted"/>
<keyword evidence="2" id="KW-1185">Reference proteome</keyword>
<dbReference type="RefSeq" id="XP_012767896.1">
    <property type="nucleotide sequence ID" value="XM_012912442.1"/>
</dbReference>
<evidence type="ECO:0000313" key="1">
    <source>
        <dbReference type="EMBL" id="CDR95710.1"/>
    </source>
</evidence>
<evidence type="ECO:0000313" key="2">
    <source>
        <dbReference type="Proteomes" id="UP000033188"/>
    </source>
</evidence>
<dbReference type="KEGG" id="bbig:BBBOND_0208640"/>
<name>A0A061DCQ3_BABBI</name>
<protein>
    <submittedName>
        <fullName evidence="1">Uncharacterized protein</fullName>
    </submittedName>
</protein>
<sequence length="76" mass="8484">MRRGTNAKSTTARGHLGIDSEDIVGGNRGKYVDCKICRTIRVAGISPLPDFMSHLFSRSIITKAFKECVQAWDWGR</sequence>
<dbReference type="Proteomes" id="UP000033188">
    <property type="component" value="Chromosome 2"/>
</dbReference>
<dbReference type="VEuPathDB" id="PiroplasmaDB:BBBOND_0208640"/>
<gene>
    <name evidence="1" type="ORF">BBBOND_0208640</name>
</gene>
<dbReference type="GeneID" id="24564251"/>
<dbReference type="AlphaFoldDB" id="A0A061DCQ3"/>